<proteinExistence type="predicted"/>
<dbReference type="EMBL" id="FUZA01000002">
    <property type="protein sequence ID" value="SKB80265.1"/>
    <property type="molecule type" value="Genomic_DNA"/>
</dbReference>
<evidence type="ECO:0000313" key="3">
    <source>
        <dbReference type="EMBL" id="SKB80265.1"/>
    </source>
</evidence>
<sequence length="207" mass="23569">MKRFLFSTTLIFSLHLFTPGFAQKPGLPYNRFTGEITQTKTVQTGQSRDKTFSAIKGWITKTYPNYREVVRAEDMSSGHFIIQDREPIVSERFKSFSYRVTIDVKDGNYTCTINNVKTLSPGSATYMSADMDFSNMGMYGQDIDDTSRQISITKNKKVLAKLYKKRRVLKSFLLDYNKSHNKMCLQFNMIQNGILEAVSGVSSLAAN</sequence>
<evidence type="ECO:0000259" key="2">
    <source>
        <dbReference type="Pfam" id="PF14730"/>
    </source>
</evidence>
<evidence type="ECO:0000313" key="4">
    <source>
        <dbReference type="Proteomes" id="UP000190897"/>
    </source>
</evidence>
<reference evidence="4" key="1">
    <citation type="submission" date="2017-02" db="EMBL/GenBank/DDBJ databases">
        <authorList>
            <person name="Varghese N."/>
            <person name="Submissions S."/>
        </authorList>
    </citation>
    <scope>NUCLEOTIDE SEQUENCE [LARGE SCALE GENOMIC DNA]</scope>
    <source>
        <strain evidence="4">DSM 22270</strain>
    </source>
</reference>
<keyword evidence="1" id="KW-0732">Signal</keyword>
<name>A0A1T5E936_9BACT</name>
<protein>
    <recommendedName>
        <fullName evidence="2">DUF4468 domain-containing protein</fullName>
    </recommendedName>
</protein>
<dbReference type="Gene3D" id="3.30.530.80">
    <property type="match status" value="1"/>
</dbReference>
<dbReference type="OrthoDB" id="894059at2"/>
<dbReference type="InterPro" id="IPR027823">
    <property type="entry name" value="DUF4468"/>
</dbReference>
<dbReference type="STRING" id="651661.SAMN05660293_02228"/>
<accession>A0A1T5E936</accession>
<dbReference type="Proteomes" id="UP000190897">
    <property type="component" value="Unassembled WGS sequence"/>
</dbReference>
<dbReference type="Pfam" id="PF14730">
    <property type="entry name" value="DUF4468"/>
    <property type="match status" value="1"/>
</dbReference>
<organism evidence="3 4">
    <name type="scientific">Dyadobacter psychrophilus</name>
    <dbReference type="NCBI Taxonomy" id="651661"/>
    <lineage>
        <taxon>Bacteria</taxon>
        <taxon>Pseudomonadati</taxon>
        <taxon>Bacteroidota</taxon>
        <taxon>Cytophagia</taxon>
        <taxon>Cytophagales</taxon>
        <taxon>Spirosomataceae</taxon>
        <taxon>Dyadobacter</taxon>
    </lineage>
</organism>
<feature type="domain" description="DUF4468" evidence="2">
    <location>
        <begin position="45"/>
        <end position="117"/>
    </location>
</feature>
<evidence type="ECO:0000256" key="1">
    <source>
        <dbReference type="SAM" id="SignalP"/>
    </source>
</evidence>
<gene>
    <name evidence="3" type="ORF">SAMN05660293_02228</name>
</gene>
<dbReference type="RefSeq" id="WP_082214720.1">
    <property type="nucleotide sequence ID" value="NZ_FUZA01000002.1"/>
</dbReference>
<dbReference type="AlphaFoldDB" id="A0A1T5E936"/>
<keyword evidence="4" id="KW-1185">Reference proteome</keyword>
<feature type="signal peptide" evidence="1">
    <location>
        <begin position="1"/>
        <end position="22"/>
    </location>
</feature>
<feature type="chain" id="PRO_5013227899" description="DUF4468 domain-containing protein" evidence="1">
    <location>
        <begin position="23"/>
        <end position="207"/>
    </location>
</feature>